<evidence type="ECO:0000313" key="1">
    <source>
        <dbReference type="EMBL" id="KAG7490779.1"/>
    </source>
</evidence>
<proteinExistence type="predicted"/>
<name>A0AAV6QKV0_SOLSE</name>
<accession>A0AAV6QKV0</accession>
<dbReference type="AlphaFoldDB" id="A0AAV6QKV0"/>
<sequence length="65" mass="6977">MNIGRFKAKSKVRSAAFMELQYAGDNGIGANSPEDLQDILNAFAKAYRAQVRVTAVASPCANDLT</sequence>
<keyword evidence="2" id="KW-1185">Reference proteome</keyword>
<comment type="caution">
    <text evidence="1">The sequence shown here is derived from an EMBL/GenBank/DDBJ whole genome shotgun (WGS) entry which is preliminary data.</text>
</comment>
<evidence type="ECO:0000313" key="2">
    <source>
        <dbReference type="Proteomes" id="UP000693946"/>
    </source>
</evidence>
<dbReference type="Proteomes" id="UP000693946">
    <property type="component" value="Linkage Group LG5"/>
</dbReference>
<gene>
    <name evidence="1" type="ORF">JOB18_042221</name>
</gene>
<protein>
    <submittedName>
        <fullName evidence="1">Uncharacterized protein</fullName>
    </submittedName>
</protein>
<reference evidence="1 2" key="1">
    <citation type="journal article" date="2021" name="Sci. Rep.">
        <title>Chromosome anchoring in Senegalese sole (Solea senegalensis) reveals sex-associated markers and genome rearrangements in flatfish.</title>
        <authorList>
            <person name="Guerrero-Cozar I."/>
            <person name="Gomez-Garrido J."/>
            <person name="Berbel C."/>
            <person name="Martinez-Blanch J.F."/>
            <person name="Alioto T."/>
            <person name="Claros M.G."/>
            <person name="Gagnaire P.A."/>
            <person name="Manchado M."/>
        </authorList>
    </citation>
    <scope>NUCLEOTIDE SEQUENCE [LARGE SCALE GENOMIC DNA]</scope>
    <source>
        <strain evidence="1">Sse05_10M</strain>
    </source>
</reference>
<organism evidence="1 2">
    <name type="scientific">Solea senegalensis</name>
    <name type="common">Senegalese sole</name>
    <dbReference type="NCBI Taxonomy" id="28829"/>
    <lineage>
        <taxon>Eukaryota</taxon>
        <taxon>Metazoa</taxon>
        <taxon>Chordata</taxon>
        <taxon>Craniata</taxon>
        <taxon>Vertebrata</taxon>
        <taxon>Euteleostomi</taxon>
        <taxon>Actinopterygii</taxon>
        <taxon>Neopterygii</taxon>
        <taxon>Teleostei</taxon>
        <taxon>Neoteleostei</taxon>
        <taxon>Acanthomorphata</taxon>
        <taxon>Carangaria</taxon>
        <taxon>Pleuronectiformes</taxon>
        <taxon>Pleuronectoidei</taxon>
        <taxon>Soleidae</taxon>
        <taxon>Solea</taxon>
    </lineage>
</organism>
<dbReference type="EMBL" id="JAGKHQ010000017">
    <property type="protein sequence ID" value="KAG7490779.1"/>
    <property type="molecule type" value="Genomic_DNA"/>
</dbReference>